<dbReference type="Proteomes" id="UP000238164">
    <property type="component" value="Chromosome 1"/>
</dbReference>
<feature type="coiled-coil region" evidence="7">
    <location>
        <begin position="64"/>
        <end position="133"/>
    </location>
</feature>
<dbReference type="Gene3D" id="2.70.70.10">
    <property type="entry name" value="Glucose Permease (Domain IIA)"/>
    <property type="match status" value="1"/>
</dbReference>
<keyword evidence="3" id="KW-0479">Metal-binding</keyword>
<keyword evidence="4 10" id="KW-0378">Hydrolase</keyword>
<name>A0A2N9JEY0_9ACTN</name>
<evidence type="ECO:0000256" key="4">
    <source>
        <dbReference type="ARBA" id="ARBA00022801"/>
    </source>
</evidence>
<feature type="signal peptide" evidence="8">
    <location>
        <begin position="1"/>
        <end position="43"/>
    </location>
</feature>
<evidence type="ECO:0000256" key="3">
    <source>
        <dbReference type="ARBA" id="ARBA00022723"/>
    </source>
</evidence>
<evidence type="ECO:0000256" key="2">
    <source>
        <dbReference type="ARBA" id="ARBA00022670"/>
    </source>
</evidence>
<evidence type="ECO:0000256" key="5">
    <source>
        <dbReference type="ARBA" id="ARBA00022833"/>
    </source>
</evidence>
<protein>
    <submittedName>
        <fullName evidence="10">Murein DD-endopeptidase MepM and murein hydrolase activator NlpD, contain LysM domain</fullName>
    </submittedName>
</protein>
<sequence>MNQVTSPTCTTKNTPATASRLLRSLIAALTLCLTLGLVSPAAADDLNDKRDDVRKSIVASKKDVAESKAEMSKAVAKLAKAQSALAKAQRALSAADAAVAQAKSQDAAIAARLAAARDKLAKAKQAVAAARAEVDAQLSVMGQVARDAFQQQTDLVGLSVVFDSADTGDLSQRLHWSTTVFDATTAQLKRLRDLKAKLVAAQQAQAVIEQQIAADKAESEANVAHLKVLQSQAALARANVSGKVASLAKAKTAAKADLAAEQAEYRKLQSQEAKISAEIRRRAEIARKKAAAAEAKRRAAAKKAGKTYVPRNQSSKGFIRPVNVSPGSPFGLRYHPILHVWRMHRGTDFGAPCGMAIYAANDGRVASAGRQGGFGNYTVIDHGIIGGKYVSTGYAHQSRIIVHRGQRVKQGQLIGYVGTTGLSTGCHLHLQVYVNGGVVNPMRYIP</sequence>
<evidence type="ECO:0000256" key="8">
    <source>
        <dbReference type="SAM" id="SignalP"/>
    </source>
</evidence>
<dbReference type="KEGG" id="mgg:MPLG2_1277"/>
<proteinExistence type="predicted"/>
<feature type="coiled-coil region" evidence="7">
    <location>
        <begin position="251"/>
        <end position="303"/>
    </location>
</feature>
<dbReference type="GO" id="GO:0006508">
    <property type="term" value="P:proteolysis"/>
    <property type="evidence" value="ECO:0007669"/>
    <property type="project" value="UniProtKB-KW"/>
</dbReference>
<dbReference type="InterPro" id="IPR016047">
    <property type="entry name" value="M23ase_b-sheet_dom"/>
</dbReference>
<dbReference type="EMBL" id="LT985188">
    <property type="protein sequence ID" value="SPD86313.1"/>
    <property type="molecule type" value="Genomic_DNA"/>
</dbReference>
<evidence type="ECO:0000313" key="10">
    <source>
        <dbReference type="EMBL" id="SPD86313.1"/>
    </source>
</evidence>
<keyword evidence="5" id="KW-0862">Zinc</keyword>
<dbReference type="Gene3D" id="6.10.250.3150">
    <property type="match status" value="1"/>
</dbReference>
<dbReference type="SUPFAM" id="SSF51261">
    <property type="entry name" value="Duplicated hybrid motif"/>
    <property type="match status" value="1"/>
</dbReference>
<organism evidence="10 11">
    <name type="scientific">Micropruina glycogenica</name>
    <dbReference type="NCBI Taxonomy" id="75385"/>
    <lineage>
        <taxon>Bacteria</taxon>
        <taxon>Bacillati</taxon>
        <taxon>Actinomycetota</taxon>
        <taxon>Actinomycetes</taxon>
        <taxon>Propionibacteriales</taxon>
        <taxon>Nocardioidaceae</taxon>
        <taxon>Micropruina</taxon>
    </lineage>
</organism>
<evidence type="ECO:0000259" key="9">
    <source>
        <dbReference type="Pfam" id="PF01551"/>
    </source>
</evidence>
<keyword evidence="6" id="KW-0482">Metalloprotease</keyword>
<dbReference type="GO" id="GO:0004222">
    <property type="term" value="F:metalloendopeptidase activity"/>
    <property type="evidence" value="ECO:0007669"/>
    <property type="project" value="TreeGrafter"/>
</dbReference>
<dbReference type="Pfam" id="PF01551">
    <property type="entry name" value="Peptidase_M23"/>
    <property type="match status" value="1"/>
</dbReference>
<feature type="chain" id="PRO_5014667078" evidence="8">
    <location>
        <begin position="44"/>
        <end position="446"/>
    </location>
</feature>
<dbReference type="AlphaFoldDB" id="A0A2N9JEY0"/>
<evidence type="ECO:0000256" key="1">
    <source>
        <dbReference type="ARBA" id="ARBA00001947"/>
    </source>
</evidence>
<dbReference type="PANTHER" id="PTHR21666:SF288">
    <property type="entry name" value="CELL DIVISION PROTEIN YTFB"/>
    <property type="match status" value="1"/>
</dbReference>
<keyword evidence="7" id="KW-0175">Coiled coil</keyword>
<keyword evidence="2" id="KW-0645">Protease</keyword>
<dbReference type="InterPro" id="IPR050570">
    <property type="entry name" value="Cell_wall_metabolism_enzyme"/>
</dbReference>
<evidence type="ECO:0000256" key="6">
    <source>
        <dbReference type="ARBA" id="ARBA00023049"/>
    </source>
</evidence>
<feature type="domain" description="M23ase beta-sheet core" evidence="9">
    <location>
        <begin position="342"/>
        <end position="441"/>
    </location>
</feature>
<dbReference type="PANTHER" id="PTHR21666">
    <property type="entry name" value="PEPTIDASE-RELATED"/>
    <property type="match status" value="1"/>
</dbReference>
<evidence type="ECO:0000256" key="7">
    <source>
        <dbReference type="SAM" id="Coils"/>
    </source>
</evidence>
<evidence type="ECO:0000313" key="11">
    <source>
        <dbReference type="Proteomes" id="UP000238164"/>
    </source>
</evidence>
<accession>A0A2N9JEY0</accession>
<keyword evidence="8" id="KW-0732">Signal</keyword>
<dbReference type="InterPro" id="IPR011055">
    <property type="entry name" value="Dup_hybrid_motif"/>
</dbReference>
<dbReference type="CDD" id="cd12797">
    <property type="entry name" value="M23_peptidase"/>
    <property type="match status" value="1"/>
</dbReference>
<gene>
    <name evidence="10" type="ORF">MPLG2_1277</name>
</gene>
<keyword evidence="11" id="KW-1185">Reference proteome</keyword>
<reference evidence="10 11" key="1">
    <citation type="submission" date="2018-02" db="EMBL/GenBank/DDBJ databases">
        <authorList>
            <person name="Cohen D.B."/>
            <person name="Kent A.D."/>
        </authorList>
    </citation>
    <scope>NUCLEOTIDE SEQUENCE [LARGE SCALE GENOMIC DNA]</scope>
    <source>
        <strain evidence="10">1</strain>
    </source>
</reference>
<dbReference type="GO" id="GO:0046872">
    <property type="term" value="F:metal ion binding"/>
    <property type="evidence" value="ECO:0007669"/>
    <property type="project" value="UniProtKB-KW"/>
</dbReference>
<comment type="cofactor">
    <cofactor evidence="1">
        <name>Zn(2+)</name>
        <dbReference type="ChEBI" id="CHEBI:29105"/>
    </cofactor>
</comment>